<keyword evidence="3" id="KW-1185">Reference proteome</keyword>
<dbReference type="EMBL" id="KL142367">
    <property type="protein sequence ID" value="KDR84805.1"/>
    <property type="molecule type" value="Genomic_DNA"/>
</dbReference>
<gene>
    <name evidence="2" type="ORF">GALMADRAFT_217872</name>
</gene>
<feature type="compositionally biased region" description="Polar residues" evidence="1">
    <location>
        <begin position="67"/>
        <end position="80"/>
    </location>
</feature>
<evidence type="ECO:0000256" key="1">
    <source>
        <dbReference type="SAM" id="MobiDB-lite"/>
    </source>
</evidence>
<organism evidence="2 3">
    <name type="scientific">Galerina marginata (strain CBS 339.88)</name>
    <dbReference type="NCBI Taxonomy" id="685588"/>
    <lineage>
        <taxon>Eukaryota</taxon>
        <taxon>Fungi</taxon>
        <taxon>Dikarya</taxon>
        <taxon>Basidiomycota</taxon>
        <taxon>Agaricomycotina</taxon>
        <taxon>Agaricomycetes</taxon>
        <taxon>Agaricomycetidae</taxon>
        <taxon>Agaricales</taxon>
        <taxon>Agaricineae</taxon>
        <taxon>Strophariaceae</taxon>
        <taxon>Galerina</taxon>
    </lineage>
</organism>
<protein>
    <submittedName>
        <fullName evidence="2">Uncharacterized protein</fullName>
    </submittedName>
</protein>
<dbReference type="HOGENOM" id="CLU_2291895_0_0_1"/>
<dbReference type="AlphaFoldDB" id="A0A067TNI8"/>
<dbReference type="OrthoDB" id="3262732at2759"/>
<reference evidence="3" key="1">
    <citation type="journal article" date="2014" name="Proc. Natl. Acad. Sci. U.S.A.">
        <title>Extensive sampling of basidiomycete genomes demonstrates inadequacy of the white-rot/brown-rot paradigm for wood decay fungi.</title>
        <authorList>
            <person name="Riley R."/>
            <person name="Salamov A.A."/>
            <person name="Brown D.W."/>
            <person name="Nagy L.G."/>
            <person name="Floudas D."/>
            <person name="Held B.W."/>
            <person name="Levasseur A."/>
            <person name="Lombard V."/>
            <person name="Morin E."/>
            <person name="Otillar R."/>
            <person name="Lindquist E.A."/>
            <person name="Sun H."/>
            <person name="LaButti K.M."/>
            <person name="Schmutz J."/>
            <person name="Jabbour D."/>
            <person name="Luo H."/>
            <person name="Baker S.E."/>
            <person name="Pisabarro A.G."/>
            <person name="Walton J.D."/>
            <person name="Blanchette R.A."/>
            <person name="Henrissat B."/>
            <person name="Martin F."/>
            <person name="Cullen D."/>
            <person name="Hibbett D.S."/>
            <person name="Grigoriev I.V."/>
        </authorList>
    </citation>
    <scope>NUCLEOTIDE SEQUENCE [LARGE SCALE GENOMIC DNA]</scope>
    <source>
        <strain evidence="3">CBS 339.88</strain>
    </source>
</reference>
<accession>A0A067TNI8</accession>
<feature type="region of interest" description="Disordered" evidence="1">
    <location>
        <begin position="21"/>
        <end position="101"/>
    </location>
</feature>
<feature type="compositionally biased region" description="Basic and acidic residues" evidence="1">
    <location>
        <begin position="48"/>
        <end position="66"/>
    </location>
</feature>
<sequence>MAASIEQKKEIYSKQLAAHTLRQWNAVRQEPVAPRREKTATSPTTQSDAERDDQGNENVSHDRDNDSSGQLTPSSRQTANGRRGVHVVDYGSRRSPKRSTQ</sequence>
<proteinExistence type="predicted"/>
<dbReference type="Proteomes" id="UP000027222">
    <property type="component" value="Unassembled WGS sequence"/>
</dbReference>
<evidence type="ECO:0000313" key="3">
    <source>
        <dbReference type="Proteomes" id="UP000027222"/>
    </source>
</evidence>
<name>A0A067TNI8_GALM3</name>
<evidence type="ECO:0000313" key="2">
    <source>
        <dbReference type="EMBL" id="KDR84805.1"/>
    </source>
</evidence>